<evidence type="ECO:0000313" key="7">
    <source>
        <dbReference type="EMBL" id="KAK9812069.1"/>
    </source>
</evidence>
<dbReference type="PANTHER" id="PTHR24002">
    <property type="entry name" value="SOLUTE CARRIER FAMILY 22 MEMBER 18"/>
    <property type="match status" value="1"/>
</dbReference>
<comment type="caution">
    <text evidence="7">The sequence shown here is derived from an EMBL/GenBank/DDBJ whole genome shotgun (WGS) entry which is preliminary data.</text>
</comment>
<feature type="transmembrane region" description="Helical" evidence="6">
    <location>
        <begin position="26"/>
        <end position="45"/>
    </location>
</feature>
<keyword evidence="8" id="KW-1185">Reference proteome</keyword>
<dbReference type="SUPFAM" id="SSF103473">
    <property type="entry name" value="MFS general substrate transporter"/>
    <property type="match status" value="1"/>
</dbReference>
<gene>
    <name evidence="7" type="ORF">WJX73_002908</name>
</gene>
<dbReference type="Gene3D" id="1.20.1250.20">
    <property type="entry name" value="MFS general substrate transporter like domains"/>
    <property type="match status" value="1"/>
</dbReference>
<keyword evidence="4 6" id="KW-0472">Membrane</keyword>
<keyword evidence="2 6" id="KW-0812">Transmembrane</keyword>
<evidence type="ECO:0000256" key="5">
    <source>
        <dbReference type="SAM" id="MobiDB-lite"/>
    </source>
</evidence>
<evidence type="ECO:0000313" key="8">
    <source>
        <dbReference type="Proteomes" id="UP001465755"/>
    </source>
</evidence>
<name>A0AAW1PVY0_9CHLO</name>
<feature type="transmembrane region" description="Helical" evidence="6">
    <location>
        <begin position="51"/>
        <end position="71"/>
    </location>
</feature>
<evidence type="ECO:0000256" key="2">
    <source>
        <dbReference type="ARBA" id="ARBA00022692"/>
    </source>
</evidence>
<dbReference type="AlphaFoldDB" id="A0AAW1PVY0"/>
<dbReference type="Proteomes" id="UP001465755">
    <property type="component" value="Unassembled WGS sequence"/>
</dbReference>
<reference evidence="7 8" key="1">
    <citation type="journal article" date="2024" name="Nat. Commun.">
        <title>Phylogenomics reveals the evolutionary origins of lichenization in chlorophyte algae.</title>
        <authorList>
            <person name="Puginier C."/>
            <person name="Libourel C."/>
            <person name="Otte J."/>
            <person name="Skaloud P."/>
            <person name="Haon M."/>
            <person name="Grisel S."/>
            <person name="Petersen M."/>
            <person name="Berrin J.G."/>
            <person name="Delaux P.M."/>
            <person name="Dal Grande F."/>
            <person name="Keller J."/>
        </authorList>
    </citation>
    <scope>NUCLEOTIDE SEQUENCE [LARGE SCALE GENOMIC DNA]</scope>
    <source>
        <strain evidence="7 8">SAG 2036</strain>
    </source>
</reference>
<sequence length="252" mass="26470">MTEYGALQLFGGLFCGPLIDQFGPRLFIGIAMCALAIQCALTGLADRIWVVYLSRLPAILELAALSTRALIAERTSDQDRVRMLGYMGACSGAAIAVGPSIGGWLTAISYRLCAWSAALCALLSIAAVPLIGAGPTEDFAELRPAEDASRVGSAFLPDPATLEVAGTAPAGEAAAHLDHLLSSRRSLPPGHQGTNHPARQHAADHPVPAAQGALQAQSTGKWICAFMGGMLICGSTEYHCWSHFLNIFLSTR</sequence>
<dbReference type="InterPro" id="IPR036259">
    <property type="entry name" value="MFS_trans_sf"/>
</dbReference>
<dbReference type="PANTHER" id="PTHR24002:SF3">
    <property type="entry name" value="SOLUTE CARRIER FAMILY 22 MEMBER 18"/>
    <property type="match status" value="1"/>
</dbReference>
<feature type="transmembrane region" description="Helical" evidence="6">
    <location>
        <begin position="83"/>
        <end position="108"/>
    </location>
</feature>
<dbReference type="EMBL" id="JALJOQ010000009">
    <property type="protein sequence ID" value="KAK9812069.1"/>
    <property type="molecule type" value="Genomic_DNA"/>
</dbReference>
<dbReference type="GO" id="GO:0016020">
    <property type="term" value="C:membrane"/>
    <property type="evidence" value="ECO:0007669"/>
    <property type="project" value="UniProtKB-SubCell"/>
</dbReference>
<evidence type="ECO:0000256" key="3">
    <source>
        <dbReference type="ARBA" id="ARBA00022989"/>
    </source>
</evidence>
<protein>
    <recommendedName>
        <fullName evidence="9">Major facilitator superfamily (MFS) profile domain-containing protein</fullName>
    </recommendedName>
</protein>
<accession>A0AAW1PVY0</accession>
<dbReference type="PRINTS" id="PR01035">
    <property type="entry name" value="TCRTETA"/>
</dbReference>
<evidence type="ECO:0000256" key="1">
    <source>
        <dbReference type="ARBA" id="ARBA00004141"/>
    </source>
</evidence>
<dbReference type="GO" id="GO:0022857">
    <property type="term" value="F:transmembrane transporter activity"/>
    <property type="evidence" value="ECO:0007669"/>
    <property type="project" value="InterPro"/>
</dbReference>
<keyword evidence="3 6" id="KW-1133">Transmembrane helix</keyword>
<evidence type="ECO:0008006" key="9">
    <source>
        <dbReference type="Google" id="ProtNLM"/>
    </source>
</evidence>
<comment type="subcellular location">
    <subcellularLocation>
        <location evidence="1">Membrane</location>
        <topology evidence="1">Multi-pass membrane protein</topology>
    </subcellularLocation>
</comment>
<dbReference type="InterPro" id="IPR011701">
    <property type="entry name" value="MFS"/>
</dbReference>
<organism evidence="7 8">
    <name type="scientific">Symbiochloris irregularis</name>
    <dbReference type="NCBI Taxonomy" id="706552"/>
    <lineage>
        <taxon>Eukaryota</taxon>
        <taxon>Viridiplantae</taxon>
        <taxon>Chlorophyta</taxon>
        <taxon>core chlorophytes</taxon>
        <taxon>Trebouxiophyceae</taxon>
        <taxon>Trebouxiales</taxon>
        <taxon>Trebouxiaceae</taxon>
        <taxon>Symbiochloris</taxon>
    </lineage>
</organism>
<evidence type="ECO:0000256" key="4">
    <source>
        <dbReference type="ARBA" id="ARBA00023136"/>
    </source>
</evidence>
<dbReference type="GO" id="GO:0005635">
    <property type="term" value="C:nuclear envelope"/>
    <property type="evidence" value="ECO:0007669"/>
    <property type="project" value="TreeGrafter"/>
</dbReference>
<proteinExistence type="predicted"/>
<feature type="transmembrane region" description="Helical" evidence="6">
    <location>
        <begin position="114"/>
        <end position="133"/>
    </location>
</feature>
<evidence type="ECO:0000256" key="6">
    <source>
        <dbReference type="SAM" id="Phobius"/>
    </source>
</evidence>
<feature type="region of interest" description="Disordered" evidence="5">
    <location>
        <begin position="185"/>
        <end position="211"/>
    </location>
</feature>
<dbReference type="Pfam" id="PF07690">
    <property type="entry name" value="MFS_1"/>
    <property type="match status" value="1"/>
</dbReference>
<dbReference type="InterPro" id="IPR001958">
    <property type="entry name" value="Tet-R_TetA/multi-R_MdtG-like"/>
</dbReference>